<dbReference type="RefSeq" id="WP_205358087.1">
    <property type="nucleotide sequence ID" value="NZ_JADKYB010000008.1"/>
</dbReference>
<name>A0ABS2TW93_9ACTN</name>
<feature type="region of interest" description="Disordered" evidence="1">
    <location>
        <begin position="34"/>
        <end position="58"/>
    </location>
</feature>
<gene>
    <name evidence="2" type="ORF">ITX44_17055</name>
</gene>
<evidence type="ECO:0008006" key="4">
    <source>
        <dbReference type="Google" id="ProtNLM"/>
    </source>
</evidence>
<sequence>MHIPRRHAEVLAATFLTAVLAGCSTPPAFQAVPVTTGSAASSPSAPAPPSSTRGAPASGAGAQLLATILPVPAGAHAWTVRNGVLDLDGFARGLFAADAVSGEKAVLARRRFVVAARQSWFGTDGSQADIFLVRFAAPTGAESMYESMAHTWQTGNTPHQTIFADPADHATGAVNSAVDKLGNAGVKMISVRGDVFVYVHYFTAATPDRSGAQHLFRRQLDALHALEK</sequence>
<dbReference type="PROSITE" id="PS51257">
    <property type="entry name" value="PROKAR_LIPOPROTEIN"/>
    <property type="match status" value="1"/>
</dbReference>
<evidence type="ECO:0000313" key="2">
    <source>
        <dbReference type="EMBL" id="MBM9506228.1"/>
    </source>
</evidence>
<dbReference type="Proteomes" id="UP000749040">
    <property type="component" value="Unassembled WGS sequence"/>
</dbReference>
<dbReference type="EMBL" id="JADKYB010000008">
    <property type="protein sequence ID" value="MBM9506228.1"/>
    <property type="molecule type" value="Genomic_DNA"/>
</dbReference>
<keyword evidence="3" id="KW-1185">Reference proteome</keyword>
<evidence type="ECO:0000256" key="1">
    <source>
        <dbReference type="SAM" id="MobiDB-lite"/>
    </source>
</evidence>
<reference evidence="2 3" key="1">
    <citation type="submission" date="2021-01" db="EMBL/GenBank/DDBJ databases">
        <title>Streptomyces acididurans sp. nov., isolated from a peat swamp forest soil.</title>
        <authorList>
            <person name="Chantavorakit T."/>
            <person name="Duangmal K."/>
        </authorList>
    </citation>
    <scope>NUCLEOTIDE SEQUENCE [LARGE SCALE GENOMIC DNA]</scope>
    <source>
        <strain evidence="2 3">KK5PA1</strain>
    </source>
</reference>
<protein>
    <recommendedName>
        <fullName evidence="4">Lipoprotein</fullName>
    </recommendedName>
</protein>
<proteinExistence type="predicted"/>
<comment type="caution">
    <text evidence="2">The sequence shown here is derived from an EMBL/GenBank/DDBJ whole genome shotgun (WGS) entry which is preliminary data.</text>
</comment>
<organism evidence="2 3">
    <name type="scientific">Actinacidiphila acididurans</name>
    <dbReference type="NCBI Taxonomy" id="2784346"/>
    <lineage>
        <taxon>Bacteria</taxon>
        <taxon>Bacillati</taxon>
        <taxon>Actinomycetota</taxon>
        <taxon>Actinomycetes</taxon>
        <taxon>Kitasatosporales</taxon>
        <taxon>Streptomycetaceae</taxon>
        <taxon>Actinacidiphila</taxon>
    </lineage>
</organism>
<feature type="compositionally biased region" description="Low complexity" evidence="1">
    <location>
        <begin position="35"/>
        <end position="58"/>
    </location>
</feature>
<accession>A0ABS2TW93</accession>
<evidence type="ECO:0000313" key="3">
    <source>
        <dbReference type="Proteomes" id="UP000749040"/>
    </source>
</evidence>